<evidence type="ECO:0000256" key="1">
    <source>
        <dbReference type="SAM" id="Coils"/>
    </source>
</evidence>
<evidence type="ECO:0000313" key="5">
    <source>
        <dbReference type="WBParaSite" id="TCLT_0000631301-mRNA-1"/>
    </source>
</evidence>
<keyword evidence="2" id="KW-0812">Transmembrane</keyword>
<dbReference type="OMA" id="ARMVVII"/>
<evidence type="ECO:0000313" key="4">
    <source>
        <dbReference type="Proteomes" id="UP000276776"/>
    </source>
</evidence>
<feature type="transmembrane region" description="Helical" evidence="2">
    <location>
        <begin position="529"/>
        <end position="550"/>
    </location>
</feature>
<feature type="transmembrane region" description="Helical" evidence="2">
    <location>
        <begin position="621"/>
        <end position="642"/>
    </location>
</feature>
<keyword evidence="2" id="KW-0472">Membrane</keyword>
<dbReference type="Proteomes" id="UP000276776">
    <property type="component" value="Unassembled WGS sequence"/>
</dbReference>
<feature type="transmembrane region" description="Helical" evidence="2">
    <location>
        <begin position="172"/>
        <end position="193"/>
    </location>
</feature>
<dbReference type="PANTHER" id="PTHR11360">
    <property type="entry name" value="MONOCARBOXYLATE TRANSPORTER"/>
    <property type="match status" value="1"/>
</dbReference>
<feature type="transmembrane region" description="Helical" evidence="2">
    <location>
        <begin position="200"/>
        <end position="218"/>
    </location>
</feature>
<sequence>IDDGSEEERSNYGTSVTHDCFSEFFEALFCCNILRRQTFTNFCDFVFTKAYKNDSVLEDLDDVLPAPPDGGYGWVIVFAAFMSNFVVDGIANSFGAFMSIYQEYFDAPKALVSLIGSLLIGCYLLIGPVAGGLVNKYGARMVVIIGTIVAGSSFFASIACSNIYIFMIFYGFLGGAGFGLIYLPSIVTVGYYFEKKRSIATGMAVAGSGVGTFVLPIAEFGWKVAVGSLAALTFSSIIYGLLYRPLSATVKDRKKNAKADVEQMVRLFIKLKRFILSNEYVLSACSIGSQAASITDLKTSHGNLINPLSKISARSFAQSISRLSQSSRIKGAQSLMSVASSLNPKEFNKPMNRRDIFYSGSIRNLSEFKSEGTMSFISFLYRESQTLIPASTVAKVVSGASHLEVISDIGDKFDESHQISKNQLEQSNEVLDFYDDSKCNWIPIAIRNALTEMIDVSLLKEPSMFLLCISNLFGMLGFYVPFMFLIDMAVAKGHTKGSGSLLLSVIGVTNTVGRIAFGWLADRGWVSALTINNLALIGCGLLTCLCPLLPGFGGLMFYSILFGFIISAYISLTSIVLVDELGLDRLTNSFGLLVVSRGIASLLGTPLAGIVYDLFTSYDASFYFAGVIILMSGLVSCLIPVIRYCKHKKFAEKTVQQNRRTDEEIHSGKLSVLTEHSEENLTEYQRTLQSLQQERKLLEELNSN</sequence>
<dbReference type="AlphaFoldDB" id="A0A158RC33"/>
<dbReference type="WBParaSite" id="TCLT_0000631301-mRNA-1">
    <property type="protein sequence ID" value="TCLT_0000631301-mRNA-1"/>
    <property type="gene ID" value="TCLT_0000631301"/>
</dbReference>
<organism evidence="5">
    <name type="scientific">Thelazia callipaeda</name>
    <name type="common">Oriental eyeworm</name>
    <name type="synonym">Parasitic nematode</name>
    <dbReference type="NCBI Taxonomy" id="103827"/>
    <lineage>
        <taxon>Eukaryota</taxon>
        <taxon>Metazoa</taxon>
        <taxon>Ecdysozoa</taxon>
        <taxon>Nematoda</taxon>
        <taxon>Chromadorea</taxon>
        <taxon>Rhabditida</taxon>
        <taxon>Spirurina</taxon>
        <taxon>Spiruromorpha</taxon>
        <taxon>Thelazioidea</taxon>
        <taxon>Thelaziidae</taxon>
        <taxon>Thelazia</taxon>
    </lineage>
</organism>
<name>A0A158RC33_THECL</name>
<feature type="transmembrane region" description="Helical" evidence="2">
    <location>
        <begin position="556"/>
        <end position="578"/>
    </location>
</feature>
<reference evidence="3 4" key="2">
    <citation type="submission" date="2018-11" db="EMBL/GenBank/DDBJ databases">
        <authorList>
            <consortium name="Pathogen Informatics"/>
        </authorList>
    </citation>
    <scope>NUCLEOTIDE SEQUENCE [LARGE SCALE GENOMIC DNA]</scope>
</reference>
<feature type="coiled-coil region" evidence="1">
    <location>
        <begin position="674"/>
        <end position="704"/>
    </location>
</feature>
<reference evidence="5" key="1">
    <citation type="submission" date="2016-04" db="UniProtKB">
        <authorList>
            <consortium name="WormBaseParasite"/>
        </authorList>
    </citation>
    <scope>IDENTIFICATION</scope>
</reference>
<feature type="transmembrane region" description="Helical" evidence="2">
    <location>
        <begin position="72"/>
        <end position="91"/>
    </location>
</feature>
<gene>
    <name evidence="3" type="ORF">TCLT_LOCUS6302</name>
</gene>
<dbReference type="GO" id="GO:0008028">
    <property type="term" value="F:monocarboxylic acid transmembrane transporter activity"/>
    <property type="evidence" value="ECO:0007669"/>
    <property type="project" value="TreeGrafter"/>
</dbReference>
<feature type="transmembrane region" description="Helical" evidence="2">
    <location>
        <begin position="498"/>
        <end position="517"/>
    </location>
</feature>
<dbReference type="InterPro" id="IPR050327">
    <property type="entry name" value="Proton-linked_MCT"/>
</dbReference>
<keyword evidence="4" id="KW-1185">Reference proteome</keyword>
<dbReference type="Gene3D" id="1.20.1250.20">
    <property type="entry name" value="MFS general substrate transporter like domains"/>
    <property type="match status" value="2"/>
</dbReference>
<feature type="transmembrane region" description="Helical" evidence="2">
    <location>
        <begin position="224"/>
        <end position="243"/>
    </location>
</feature>
<dbReference type="Pfam" id="PF07690">
    <property type="entry name" value="MFS_1"/>
    <property type="match status" value="2"/>
</dbReference>
<feature type="transmembrane region" description="Helical" evidence="2">
    <location>
        <begin position="590"/>
        <end position="615"/>
    </location>
</feature>
<proteinExistence type="predicted"/>
<dbReference type="PANTHER" id="PTHR11360:SF286">
    <property type="entry name" value="GH22266P"/>
    <property type="match status" value="1"/>
</dbReference>
<dbReference type="EMBL" id="UYYF01004405">
    <property type="protein sequence ID" value="VDN03639.1"/>
    <property type="molecule type" value="Genomic_DNA"/>
</dbReference>
<accession>A0A158RC33</accession>
<keyword evidence="2" id="KW-1133">Transmembrane helix</keyword>
<dbReference type="STRING" id="103827.A0A158RC33"/>
<evidence type="ECO:0000313" key="3">
    <source>
        <dbReference type="EMBL" id="VDN03639.1"/>
    </source>
</evidence>
<dbReference type="InterPro" id="IPR011701">
    <property type="entry name" value="MFS"/>
</dbReference>
<dbReference type="InterPro" id="IPR036259">
    <property type="entry name" value="MFS_trans_sf"/>
</dbReference>
<dbReference type="CDD" id="cd17352">
    <property type="entry name" value="MFS_MCT_SLC16"/>
    <property type="match status" value="1"/>
</dbReference>
<keyword evidence="1" id="KW-0175">Coiled coil</keyword>
<dbReference type="OrthoDB" id="6499973at2759"/>
<feature type="transmembrane region" description="Helical" evidence="2">
    <location>
        <begin position="111"/>
        <end position="134"/>
    </location>
</feature>
<feature type="transmembrane region" description="Helical" evidence="2">
    <location>
        <begin position="464"/>
        <end position="486"/>
    </location>
</feature>
<feature type="transmembrane region" description="Helical" evidence="2">
    <location>
        <begin position="141"/>
        <end position="166"/>
    </location>
</feature>
<dbReference type="SUPFAM" id="SSF103473">
    <property type="entry name" value="MFS general substrate transporter"/>
    <property type="match status" value="1"/>
</dbReference>
<evidence type="ECO:0000256" key="2">
    <source>
        <dbReference type="SAM" id="Phobius"/>
    </source>
</evidence>
<protein>
    <submittedName>
        <fullName evidence="5">MFS_4 domain-containing protein</fullName>
    </submittedName>
</protein>